<protein>
    <submittedName>
        <fullName evidence="1">Uncharacterized protein</fullName>
    </submittedName>
</protein>
<name>A0A0L6VAF8_9BASI</name>
<reference evidence="1 2" key="1">
    <citation type="submission" date="2015-08" db="EMBL/GenBank/DDBJ databases">
        <title>Next Generation Sequencing and Analysis of the Genome of Puccinia sorghi L Schw, the Causal Agent of Maize Common Rust.</title>
        <authorList>
            <person name="Rochi L."/>
            <person name="Burguener G."/>
            <person name="Darino M."/>
            <person name="Turjanski A."/>
            <person name="Kreff E."/>
            <person name="Dieguez M.J."/>
            <person name="Sacco F."/>
        </authorList>
    </citation>
    <scope>NUCLEOTIDE SEQUENCE [LARGE SCALE GENOMIC DNA]</scope>
    <source>
        <strain evidence="1 2">RO10H11247</strain>
    </source>
</reference>
<proteinExistence type="predicted"/>
<evidence type="ECO:0000313" key="1">
    <source>
        <dbReference type="EMBL" id="KNZ57733.1"/>
    </source>
</evidence>
<dbReference type="VEuPathDB" id="FungiDB:VP01_2087g7"/>
<organism evidence="1 2">
    <name type="scientific">Puccinia sorghi</name>
    <dbReference type="NCBI Taxonomy" id="27349"/>
    <lineage>
        <taxon>Eukaryota</taxon>
        <taxon>Fungi</taxon>
        <taxon>Dikarya</taxon>
        <taxon>Basidiomycota</taxon>
        <taxon>Pucciniomycotina</taxon>
        <taxon>Pucciniomycetes</taxon>
        <taxon>Pucciniales</taxon>
        <taxon>Pucciniaceae</taxon>
        <taxon>Puccinia</taxon>
    </lineage>
</organism>
<sequence length="147" mass="17077">MFLAPNLTSPLLSSLSTIIWNINITNDWPNSIHRRPTLSKISPQYSIILLEKITHFVLRKAQKNYEVASKRIKQNSPPQYFKNCHIMQTGIPFTHKIQNYCLEKELVEPQNFHPQGYLKLCVSLPFTTGEHLWHLPDMCHCRGVPIV</sequence>
<keyword evidence="2" id="KW-1185">Reference proteome</keyword>
<dbReference type="EMBL" id="LAVV01006934">
    <property type="protein sequence ID" value="KNZ57733.1"/>
    <property type="molecule type" value="Genomic_DNA"/>
</dbReference>
<gene>
    <name evidence="1" type="ORF">VP01_2087g7</name>
</gene>
<accession>A0A0L6VAF8</accession>
<dbReference type="AlphaFoldDB" id="A0A0L6VAF8"/>
<dbReference type="Proteomes" id="UP000037035">
    <property type="component" value="Unassembled WGS sequence"/>
</dbReference>
<comment type="caution">
    <text evidence="1">The sequence shown here is derived from an EMBL/GenBank/DDBJ whole genome shotgun (WGS) entry which is preliminary data.</text>
</comment>
<evidence type="ECO:0000313" key="2">
    <source>
        <dbReference type="Proteomes" id="UP000037035"/>
    </source>
</evidence>